<dbReference type="Gene3D" id="3.40.800.10">
    <property type="entry name" value="Ureohydrolase domain"/>
    <property type="match status" value="1"/>
</dbReference>
<evidence type="ECO:0000256" key="1">
    <source>
        <dbReference type="ARBA" id="ARBA00022723"/>
    </source>
</evidence>
<dbReference type="Pfam" id="PF00491">
    <property type="entry name" value="Arginase"/>
    <property type="match status" value="1"/>
</dbReference>
<dbReference type="PANTHER" id="PTHR11358">
    <property type="entry name" value="ARGINASE/AGMATINASE"/>
    <property type="match status" value="1"/>
</dbReference>
<protein>
    <submittedName>
        <fullName evidence="4">Arginase family protein</fullName>
    </submittedName>
</protein>
<dbReference type="PIRSF" id="PIRSF036979">
    <property type="entry name" value="Arginase"/>
    <property type="match status" value="1"/>
</dbReference>
<evidence type="ECO:0000313" key="4">
    <source>
        <dbReference type="EMBL" id="MEA9357990.1"/>
    </source>
</evidence>
<keyword evidence="5" id="KW-1185">Reference proteome</keyword>
<dbReference type="PANTHER" id="PTHR11358:SF26">
    <property type="entry name" value="GUANIDINO ACID HYDROLASE, MITOCHONDRIAL"/>
    <property type="match status" value="1"/>
</dbReference>
<evidence type="ECO:0000313" key="5">
    <source>
        <dbReference type="Proteomes" id="UP001302274"/>
    </source>
</evidence>
<keyword evidence="1" id="KW-0479">Metal-binding</keyword>
<dbReference type="SUPFAM" id="SSF52768">
    <property type="entry name" value="Arginase/deacetylase"/>
    <property type="match status" value="1"/>
</dbReference>
<accession>A0ABU5W2F5</accession>
<dbReference type="InterPro" id="IPR006035">
    <property type="entry name" value="Ureohydrolase"/>
</dbReference>
<reference evidence="4 5" key="1">
    <citation type="submission" date="2023-11" db="EMBL/GenBank/DDBJ databases">
        <title>A Novel Polar Bacteriovorax (B. antarcticus) Isolated from the Biocrust in Antarctica.</title>
        <authorList>
            <person name="Mun W."/>
            <person name="Choi S.Y."/>
            <person name="Mitchell R.J."/>
        </authorList>
    </citation>
    <scope>NUCLEOTIDE SEQUENCE [LARGE SCALE GENOMIC DNA]</scope>
    <source>
        <strain evidence="4 5">PP10</strain>
    </source>
</reference>
<sequence length="306" mass="35034">MKKDLILENASTRDSERVITNRTKPSEADILFFKSSSDIGTIRNFGRRGGGFAPEAILNIVKKLALHNEQTWSDIEVANPRLEEEDFSYAQSEYATTLATAFGSYPKARKFIYLGGGHDHVYPLLKALNTKYKKIKVINIDAHLDTRIDEFHNSGTPFRQFANEFEGKFELIQLGIHDFANSKTTMNELGRAKEVVATYDDLKHLTQNFVNNRKLFERMMPYDHEALYLFSLDADALDAGIMEGVSAVNHRGLPYHFVEELLTYAQDVLRVKHYGFYEYNPVYDNLSQKGARTLASLIYKIMDHEN</sequence>
<gene>
    <name evidence="4" type="ORF">SHI21_17290</name>
</gene>
<dbReference type="RefSeq" id="WP_323578204.1">
    <property type="nucleotide sequence ID" value="NZ_JAYGJQ010000002.1"/>
</dbReference>
<dbReference type="EMBL" id="JAYGJQ010000002">
    <property type="protein sequence ID" value="MEA9357990.1"/>
    <property type="molecule type" value="Genomic_DNA"/>
</dbReference>
<comment type="similarity">
    <text evidence="3">Belongs to the arginase family.</text>
</comment>
<keyword evidence="2" id="KW-0378">Hydrolase</keyword>
<dbReference type="InterPro" id="IPR023696">
    <property type="entry name" value="Ureohydrolase_dom_sf"/>
</dbReference>
<comment type="caution">
    <text evidence="4">The sequence shown here is derived from an EMBL/GenBank/DDBJ whole genome shotgun (WGS) entry which is preliminary data.</text>
</comment>
<evidence type="ECO:0000256" key="3">
    <source>
        <dbReference type="PROSITE-ProRule" id="PRU00742"/>
    </source>
</evidence>
<organism evidence="4 5">
    <name type="scientific">Bacteriovorax antarcticus</name>
    <dbReference type="NCBI Taxonomy" id="3088717"/>
    <lineage>
        <taxon>Bacteria</taxon>
        <taxon>Pseudomonadati</taxon>
        <taxon>Bdellovibrionota</taxon>
        <taxon>Bacteriovoracia</taxon>
        <taxon>Bacteriovoracales</taxon>
        <taxon>Bacteriovoracaceae</taxon>
        <taxon>Bacteriovorax</taxon>
    </lineage>
</organism>
<name>A0ABU5W2F5_9BACT</name>
<dbReference type="Proteomes" id="UP001302274">
    <property type="component" value="Unassembled WGS sequence"/>
</dbReference>
<evidence type="ECO:0000256" key="2">
    <source>
        <dbReference type="ARBA" id="ARBA00022801"/>
    </source>
</evidence>
<proteinExistence type="inferred from homology"/>
<dbReference type="PROSITE" id="PS51409">
    <property type="entry name" value="ARGINASE_2"/>
    <property type="match status" value="1"/>
</dbReference>